<proteinExistence type="predicted"/>
<reference evidence="1" key="1">
    <citation type="submission" date="2019-08" db="EMBL/GenBank/DDBJ databases">
        <authorList>
            <person name="Kucharzyk K."/>
            <person name="Murdoch R.W."/>
            <person name="Higgins S."/>
            <person name="Loffler F."/>
        </authorList>
    </citation>
    <scope>NUCLEOTIDE SEQUENCE</scope>
</reference>
<dbReference type="EMBL" id="VSSQ01041644">
    <property type="protein sequence ID" value="MPM95111.1"/>
    <property type="molecule type" value="Genomic_DNA"/>
</dbReference>
<organism evidence="1">
    <name type="scientific">bioreactor metagenome</name>
    <dbReference type="NCBI Taxonomy" id="1076179"/>
    <lineage>
        <taxon>unclassified sequences</taxon>
        <taxon>metagenomes</taxon>
        <taxon>ecological metagenomes</taxon>
    </lineage>
</organism>
<protein>
    <submittedName>
        <fullName evidence="1">Uncharacterized protein</fullName>
    </submittedName>
</protein>
<comment type="caution">
    <text evidence="1">The sequence shown here is derived from an EMBL/GenBank/DDBJ whole genome shotgun (WGS) entry which is preliminary data.</text>
</comment>
<gene>
    <name evidence="1" type="ORF">SDC9_142262</name>
</gene>
<evidence type="ECO:0000313" key="1">
    <source>
        <dbReference type="EMBL" id="MPM95111.1"/>
    </source>
</evidence>
<accession>A0A645E0M9</accession>
<dbReference type="AlphaFoldDB" id="A0A645E0M9"/>
<name>A0A645E0M9_9ZZZZ</name>
<sequence length="46" mass="5508">MANKLKVKSKEYAKLGIRRTLEGNYEYIDPSEKNKSKYEPIRIYNK</sequence>